<gene>
    <name evidence="1" type="ORF">V1477_008837</name>
</gene>
<keyword evidence="2" id="KW-1185">Reference proteome</keyword>
<accession>A0ABD2CE57</accession>
<name>A0ABD2CE57_VESMC</name>
<organism evidence="1 2">
    <name type="scientific">Vespula maculifrons</name>
    <name type="common">Eastern yellow jacket</name>
    <name type="synonym">Wasp</name>
    <dbReference type="NCBI Taxonomy" id="7453"/>
    <lineage>
        <taxon>Eukaryota</taxon>
        <taxon>Metazoa</taxon>
        <taxon>Ecdysozoa</taxon>
        <taxon>Arthropoda</taxon>
        <taxon>Hexapoda</taxon>
        <taxon>Insecta</taxon>
        <taxon>Pterygota</taxon>
        <taxon>Neoptera</taxon>
        <taxon>Endopterygota</taxon>
        <taxon>Hymenoptera</taxon>
        <taxon>Apocrita</taxon>
        <taxon>Aculeata</taxon>
        <taxon>Vespoidea</taxon>
        <taxon>Vespidae</taxon>
        <taxon>Vespinae</taxon>
        <taxon>Vespula</taxon>
    </lineage>
</organism>
<dbReference type="AlphaFoldDB" id="A0ABD2CE57"/>
<proteinExistence type="predicted"/>
<protein>
    <submittedName>
        <fullName evidence="1">Uncharacterized protein</fullName>
    </submittedName>
</protein>
<evidence type="ECO:0000313" key="2">
    <source>
        <dbReference type="Proteomes" id="UP001607303"/>
    </source>
</evidence>
<evidence type="ECO:0000313" key="1">
    <source>
        <dbReference type="EMBL" id="KAL2743348.1"/>
    </source>
</evidence>
<dbReference type="EMBL" id="JAYRBN010000056">
    <property type="protein sequence ID" value="KAL2743348.1"/>
    <property type="molecule type" value="Genomic_DNA"/>
</dbReference>
<comment type="caution">
    <text evidence="1">The sequence shown here is derived from an EMBL/GenBank/DDBJ whole genome shotgun (WGS) entry which is preliminary data.</text>
</comment>
<dbReference type="Proteomes" id="UP001607303">
    <property type="component" value="Unassembled WGS sequence"/>
</dbReference>
<sequence>NPIRPLSKLSTNFLYCVSLQLDINGHTFVRYYCDVKVVNTLTVQSTLTNVLCEYQCEQERDPNQSCDKTVSMNGYSEFLCTDRQLQWSVFSPSELNRRPVVIVYTALWRKAEDEPSVTQLFHRHLWTEEVEEVEGIRKKLAQRDNAKVLLPIPQPPERRYLVAVNLENRYILFVAENCVTLSNFYWPGIFDEVEYLWEKIDKKARET</sequence>
<feature type="non-terminal residue" evidence="1">
    <location>
        <position position="1"/>
    </location>
</feature>
<reference evidence="1 2" key="1">
    <citation type="journal article" date="2024" name="Ann. Entomol. Soc. Am.">
        <title>Genomic analyses of the southern and eastern yellowjacket wasps (Hymenoptera: Vespidae) reveal evolutionary signatures of social life.</title>
        <authorList>
            <person name="Catto M.A."/>
            <person name="Caine P.B."/>
            <person name="Orr S.E."/>
            <person name="Hunt B.G."/>
            <person name="Goodisman M.A.D."/>
        </authorList>
    </citation>
    <scope>NUCLEOTIDE SEQUENCE [LARGE SCALE GENOMIC DNA]</scope>
    <source>
        <strain evidence="1">232</strain>
        <tissue evidence="1">Head and thorax</tissue>
    </source>
</reference>